<keyword evidence="2 3" id="KW-0663">Pyridoxal phosphate</keyword>
<comment type="similarity">
    <text evidence="3">Belongs to the class-III pyridoxal-phosphate-dependent aminotransferase family.</text>
</comment>
<dbReference type="GO" id="GO:0030170">
    <property type="term" value="F:pyridoxal phosphate binding"/>
    <property type="evidence" value="ECO:0007669"/>
    <property type="project" value="InterPro"/>
</dbReference>
<dbReference type="SUPFAM" id="SSF53383">
    <property type="entry name" value="PLP-dependent transferases"/>
    <property type="match status" value="1"/>
</dbReference>
<dbReference type="GO" id="GO:0008483">
    <property type="term" value="F:transaminase activity"/>
    <property type="evidence" value="ECO:0007669"/>
    <property type="project" value="InterPro"/>
</dbReference>
<gene>
    <name evidence="4" type="ORF">SD28_06740</name>
</gene>
<dbReference type="GO" id="GO:0042286">
    <property type="term" value="F:glutamate-1-semialdehyde 2,1-aminomutase activity"/>
    <property type="evidence" value="ECO:0007669"/>
    <property type="project" value="UniProtKB-EC"/>
</dbReference>
<dbReference type="Gene3D" id="3.40.640.10">
    <property type="entry name" value="Type I PLP-dependent aspartate aminotransferase-like (Major domain)"/>
    <property type="match status" value="1"/>
</dbReference>
<keyword evidence="4" id="KW-0413">Isomerase</keyword>
<dbReference type="HOGENOM" id="CLU_016922_1_4_6"/>
<dbReference type="PANTHER" id="PTHR43713">
    <property type="entry name" value="GLUTAMATE-1-SEMIALDEHYDE 2,1-AMINOMUTASE"/>
    <property type="match status" value="1"/>
</dbReference>
<dbReference type="EC" id="5.4.3.8" evidence="4"/>
<evidence type="ECO:0000313" key="4">
    <source>
        <dbReference type="EMBL" id="AJC49577.1"/>
    </source>
</evidence>
<protein>
    <submittedName>
        <fullName evidence="4">Glutamate-1-semialdehyde 2,1-aminomutase</fullName>
        <ecNumber evidence="4">5.4.3.8</ecNumber>
    </submittedName>
</protein>
<dbReference type="PROSITE" id="PS00600">
    <property type="entry name" value="AA_TRANSFER_CLASS_3"/>
    <property type="match status" value="1"/>
</dbReference>
<dbReference type="Proteomes" id="UP000031104">
    <property type="component" value="Chromosome"/>
</dbReference>
<dbReference type="AlphaFoldDB" id="A0A0A8E7N1"/>
<reference evidence="4 5" key="1">
    <citation type="submission" date="2014-12" db="EMBL/GenBank/DDBJ databases">
        <title>Complete genome sequence of Francisella guanzhouensis strain 08HL01032 isolated from air-conditioning system in China.</title>
        <authorList>
            <person name="Svensson D."/>
            <person name="Ohrman C."/>
            <person name="Backman S."/>
            <person name="Karlsson E."/>
            <person name="Nilsson E."/>
            <person name="Bystrom M."/>
            <person name="Larkeryd A."/>
            <person name="Stenberg P."/>
            <person name="Scholtz H.C."/>
            <person name="Forsman M."/>
            <person name="Sjodin A."/>
        </authorList>
    </citation>
    <scope>NUCLEOTIDE SEQUENCE [LARGE SCALE GENOMIC DNA]</scope>
    <source>
        <strain evidence="4 5">08HL01032</strain>
    </source>
</reference>
<proteinExistence type="inferred from homology"/>
<dbReference type="KEGG" id="fgu:SD28_06740"/>
<evidence type="ECO:0000313" key="5">
    <source>
        <dbReference type="Proteomes" id="UP000031104"/>
    </source>
</evidence>
<dbReference type="PANTHER" id="PTHR43713:SF3">
    <property type="entry name" value="GLUTAMATE-1-SEMIALDEHYDE 2,1-AMINOMUTASE 1, CHLOROPLASTIC-RELATED"/>
    <property type="match status" value="1"/>
</dbReference>
<evidence type="ECO:0000256" key="3">
    <source>
        <dbReference type="RuleBase" id="RU003560"/>
    </source>
</evidence>
<dbReference type="STRING" id="594679.SD28_06740"/>
<dbReference type="NCBIfam" id="NF004856">
    <property type="entry name" value="PRK06209.1"/>
    <property type="match status" value="1"/>
</dbReference>
<sequence length="426" mass="47429">MLRKKAASLIPGGAHTYSKGDDQFPELSPHSIVKGIGARVWDVDGNEFIDWGMGLTSVILGHAYKPVVDVIKKELDNGVNFIRPSFIEAEVAEFICEQIPSAEMVKFAKNGSNATTSAVKLARAYTGKELVLRCVDQPFFSIDDWFIGNTDISSGVTKETQLKTKRFKFNDIKSLEDVIDEYKAKGIACVILEPAATDEPIPGYLQAVKDICEKEGIVLIFDEVVSGFRFHPKGAQYLYGVTPHLSTFGKAMANGYSISALVGKKEIMQLGGLDHDKERVFLLSTTYGGETHHLRAAQKTIEILNQNDYQVTKHIWGVGAKMKDAYNQLAKKYAIDNYTSLVGVDCRPYFYFKDNYLRTLFQQEMIKRGVLVQAIVPSYSHQNYEVNSTTSAFDESLKALAESINNDTVAKDLVGSPVKPVFRKYN</sequence>
<organism evidence="4 5">
    <name type="scientific">Allofrancisella guangzhouensis</name>
    <dbReference type="NCBI Taxonomy" id="594679"/>
    <lineage>
        <taxon>Bacteria</taxon>
        <taxon>Pseudomonadati</taxon>
        <taxon>Pseudomonadota</taxon>
        <taxon>Gammaproteobacteria</taxon>
        <taxon>Thiotrichales</taxon>
        <taxon>Francisellaceae</taxon>
        <taxon>Allofrancisella</taxon>
    </lineage>
</organism>
<evidence type="ECO:0000256" key="2">
    <source>
        <dbReference type="ARBA" id="ARBA00022898"/>
    </source>
</evidence>
<dbReference type="InterPro" id="IPR015424">
    <property type="entry name" value="PyrdxlP-dep_Trfase"/>
</dbReference>
<keyword evidence="5" id="KW-1185">Reference proteome</keyword>
<dbReference type="InterPro" id="IPR005814">
    <property type="entry name" value="Aminotrans_3"/>
</dbReference>
<accession>A0A0A8E7N1</accession>
<dbReference type="InterPro" id="IPR015422">
    <property type="entry name" value="PyrdxlP-dep_Trfase_small"/>
</dbReference>
<dbReference type="Pfam" id="PF00202">
    <property type="entry name" value="Aminotran_3"/>
    <property type="match status" value="1"/>
</dbReference>
<dbReference type="InterPro" id="IPR015421">
    <property type="entry name" value="PyrdxlP-dep_Trfase_major"/>
</dbReference>
<name>A0A0A8E7N1_9GAMM</name>
<dbReference type="EMBL" id="CP010427">
    <property type="protein sequence ID" value="AJC49577.1"/>
    <property type="molecule type" value="Genomic_DNA"/>
</dbReference>
<dbReference type="Gene3D" id="3.90.1150.10">
    <property type="entry name" value="Aspartate Aminotransferase, domain 1"/>
    <property type="match status" value="1"/>
</dbReference>
<comment type="cofactor">
    <cofactor evidence="1">
        <name>pyridoxal 5'-phosphate</name>
        <dbReference type="ChEBI" id="CHEBI:597326"/>
    </cofactor>
</comment>
<evidence type="ECO:0000256" key="1">
    <source>
        <dbReference type="ARBA" id="ARBA00001933"/>
    </source>
</evidence>
<dbReference type="InterPro" id="IPR049704">
    <property type="entry name" value="Aminotrans_3_PPA_site"/>
</dbReference>